<feature type="domain" description="HTH tetR-type" evidence="5">
    <location>
        <begin position="21"/>
        <end position="81"/>
    </location>
</feature>
<dbReference type="GO" id="GO:0003700">
    <property type="term" value="F:DNA-binding transcription factor activity"/>
    <property type="evidence" value="ECO:0007669"/>
    <property type="project" value="TreeGrafter"/>
</dbReference>
<dbReference type="PANTHER" id="PTHR30055">
    <property type="entry name" value="HTH-TYPE TRANSCRIPTIONAL REGULATOR RUTR"/>
    <property type="match status" value="1"/>
</dbReference>
<dbReference type="GO" id="GO:0000976">
    <property type="term" value="F:transcription cis-regulatory region binding"/>
    <property type="evidence" value="ECO:0007669"/>
    <property type="project" value="TreeGrafter"/>
</dbReference>
<evidence type="ECO:0000313" key="6">
    <source>
        <dbReference type="EMBL" id="BCB78017.1"/>
    </source>
</evidence>
<dbReference type="Pfam" id="PF00440">
    <property type="entry name" value="TetR_N"/>
    <property type="match status" value="1"/>
</dbReference>
<evidence type="ECO:0000256" key="4">
    <source>
        <dbReference type="PROSITE-ProRule" id="PRU00335"/>
    </source>
</evidence>
<feature type="DNA-binding region" description="H-T-H motif" evidence="4">
    <location>
        <begin position="44"/>
        <end position="63"/>
    </location>
</feature>
<evidence type="ECO:0000313" key="7">
    <source>
        <dbReference type="Proteomes" id="UP000502508"/>
    </source>
</evidence>
<gene>
    <name evidence="6" type="ORF">Pflav_044270</name>
</gene>
<evidence type="ECO:0000256" key="1">
    <source>
        <dbReference type="ARBA" id="ARBA00023015"/>
    </source>
</evidence>
<dbReference type="Gene3D" id="1.10.357.10">
    <property type="entry name" value="Tetracycline Repressor, domain 2"/>
    <property type="match status" value="1"/>
</dbReference>
<dbReference type="SUPFAM" id="SSF46689">
    <property type="entry name" value="Homeodomain-like"/>
    <property type="match status" value="1"/>
</dbReference>
<keyword evidence="2 4" id="KW-0238">DNA-binding</keyword>
<keyword evidence="3" id="KW-0804">Transcription</keyword>
<dbReference type="KEGG" id="pfla:Pflav_044270"/>
<evidence type="ECO:0000259" key="5">
    <source>
        <dbReference type="PROSITE" id="PS50977"/>
    </source>
</evidence>
<dbReference type="InterPro" id="IPR009057">
    <property type="entry name" value="Homeodomain-like_sf"/>
</dbReference>
<sequence length="198" mass="21781">MCHRMGKQRAYTLGARGEAMAATRERILRSVLDLSEEKMTIEITLDEVASRAGTSVQTVLRHFGTREGLLDAAVAKASAEVAEERRAPAGDPEAAIGVIVAHYERRGDFVLRLLSQEHDPRIGAVVGPGKLLHRAWVEEMFQRQLDARPGADRDALVDLLVVATDVYAWKLLRRDRGLDPDTTRARMFALVSAILAAG</sequence>
<dbReference type="PANTHER" id="PTHR30055:SF234">
    <property type="entry name" value="HTH-TYPE TRANSCRIPTIONAL REGULATOR BETI"/>
    <property type="match status" value="1"/>
</dbReference>
<dbReference type="PROSITE" id="PS50977">
    <property type="entry name" value="HTH_TETR_2"/>
    <property type="match status" value="1"/>
</dbReference>
<proteinExistence type="predicted"/>
<reference evidence="6 7" key="2">
    <citation type="submission" date="2020-03" db="EMBL/GenBank/DDBJ databases">
        <authorList>
            <person name="Ichikawa N."/>
            <person name="Kimura A."/>
            <person name="Kitahashi Y."/>
            <person name="Uohara A."/>
        </authorList>
    </citation>
    <scope>NUCLEOTIDE SEQUENCE [LARGE SCALE GENOMIC DNA]</scope>
    <source>
        <strain evidence="6 7">NBRC 107702</strain>
    </source>
</reference>
<accession>A0A6F8XW49</accession>
<keyword evidence="7" id="KW-1185">Reference proteome</keyword>
<evidence type="ECO:0000256" key="3">
    <source>
        <dbReference type="ARBA" id="ARBA00023163"/>
    </source>
</evidence>
<evidence type="ECO:0000256" key="2">
    <source>
        <dbReference type="ARBA" id="ARBA00023125"/>
    </source>
</evidence>
<protein>
    <recommendedName>
        <fullName evidence="5">HTH tetR-type domain-containing protein</fullName>
    </recommendedName>
</protein>
<dbReference type="AlphaFoldDB" id="A0A6F8XW49"/>
<reference evidence="6 7" key="1">
    <citation type="submission" date="2020-03" db="EMBL/GenBank/DDBJ databases">
        <title>Whole genome shotgun sequence of Phytohabitans flavus NBRC 107702.</title>
        <authorList>
            <person name="Komaki H."/>
            <person name="Tamura T."/>
        </authorList>
    </citation>
    <scope>NUCLEOTIDE SEQUENCE [LARGE SCALE GENOMIC DNA]</scope>
    <source>
        <strain evidence="6 7">NBRC 107702</strain>
    </source>
</reference>
<organism evidence="6 7">
    <name type="scientific">Phytohabitans flavus</name>
    <dbReference type="NCBI Taxonomy" id="1076124"/>
    <lineage>
        <taxon>Bacteria</taxon>
        <taxon>Bacillati</taxon>
        <taxon>Actinomycetota</taxon>
        <taxon>Actinomycetes</taxon>
        <taxon>Micromonosporales</taxon>
        <taxon>Micromonosporaceae</taxon>
    </lineage>
</organism>
<dbReference type="EMBL" id="AP022870">
    <property type="protein sequence ID" value="BCB78017.1"/>
    <property type="molecule type" value="Genomic_DNA"/>
</dbReference>
<dbReference type="InterPro" id="IPR050109">
    <property type="entry name" value="HTH-type_TetR-like_transc_reg"/>
</dbReference>
<dbReference type="InterPro" id="IPR001647">
    <property type="entry name" value="HTH_TetR"/>
</dbReference>
<name>A0A6F8XW49_9ACTN</name>
<dbReference type="Proteomes" id="UP000502508">
    <property type="component" value="Chromosome"/>
</dbReference>
<keyword evidence="1" id="KW-0805">Transcription regulation</keyword>